<dbReference type="RefSeq" id="WP_179955477.1">
    <property type="nucleotide sequence ID" value="NZ_CP012159.1"/>
</dbReference>
<dbReference type="Proteomes" id="UP000067626">
    <property type="component" value="Chromosome"/>
</dbReference>
<evidence type="ECO:0000313" key="3">
    <source>
        <dbReference type="EMBL" id="AKT40459.1"/>
    </source>
</evidence>
<keyword evidence="4" id="KW-1185">Reference proteome</keyword>
<dbReference type="EMBL" id="CP012159">
    <property type="protein sequence ID" value="AKT40459.1"/>
    <property type="molecule type" value="Genomic_DNA"/>
</dbReference>
<evidence type="ECO:0000256" key="1">
    <source>
        <dbReference type="SAM" id="MobiDB-lite"/>
    </source>
</evidence>
<dbReference type="AlphaFoldDB" id="A0A0K1EHX1"/>
<feature type="region of interest" description="Disordered" evidence="1">
    <location>
        <begin position="82"/>
        <end position="123"/>
    </location>
</feature>
<dbReference type="PROSITE" id="PS51257">
    <property type="entry name" value="PROKAR_LIPOPROTEIN"/>
    <property type="match status" value="1"/>
</dbReference>
<feature type="signal peptide" evidence="2">
    <location>
        <begin position="1"/>
        <end position="22"/>
    </location>
</feature>
<proteinExistence type="predicted"/>
<name>A0A0K1EHX1_CHOCO</name>
<accession>A0A0K1EHX1</accession>
<evidence type="ECO:0000313" key="4">
    <source>
        <dbReference type="Proteomes" id="UP000067626"/>
    </source>
</evidence>
<reference evidence="3 4" key="1">
    <citation type="submission" date="2015-07" db="EMBL/GenBank/DDBJ databases">
        <title>Genome analysis of myxobacterium Chondromyces crocatus Cm c5 reveals a high potential for natural compound synthesis and the genetic basis for the loss of fruiting body formation.</title>
        <authorList>
            <person name="Zaburannyi N."/>
            <person name="Bunk B."/>
            <person name="Maier J."/>
            <person name="Overmann J."/>
            <person name="Mueller R."/>
        </authorList>
    </citation>
    <scope>NUCLEOTIDE SEQUENCE [LARGE SCALE GENOMIC DNA]</scope>
    <source>
        <strain evidence="3 4">Cm c5</strain>
    </source>
</reference>
<keyword evidence="2" id="KW-0732">Signal</keyword>
<feature type="compositionally biased region" description="Gly residues" evidence="1">
    <location>
        <begin position="91"/>
        <end position="123"/>
    </location>
</feature>
<organism evidence="3 4">
    <name type="scientific">Chondromyces crocatus</name>
    <dbReference type="NCBI Taxonomy" id="52"/>
    <lineage>
        <taxon>Bacteria</taxon>
        <taxon>Pseudomonadati</taxon>
        <taxon>Myxococcota</taxon>
        <taxon>Polyangia</taxon>
        <taxon>Polyangiales</taxon>
        <taxon>Polyangiaceae</taxon>
        <taxon>Chondromyces</taxon>
    </lineage>
</organism>
<evidence type="ECO:0000256" key="2">
    <source>
        <dbReference type="SAM" id="SignalP"/>
    </source>
</evidence>
<gene>
    <name evidence="3" type="ORF">CMC5_046140</name>
</gene>
<sequence>MKRPLLLLFLVALPLVGALLQACGDSGSAGEAGNGGAGAGDGYPCSTFGPHDLERCSIEGISCSYADTACMYSWTCESGAWKTSDQCHTSGGNGGDGGSAGGSGGAAGANGAGGNGGTAGNGG</sequence>
<protein>
    <submittedName>
        <fullName evidence="3">Uncharacterized protein</fullName>
    </submittedName>
</protein>
<feature type="chain" id="PRO_5005459489" evidence="2">
    <location>
        <begin position="23"/>
        <end position="123"/>
    </location>
</feature>
<dbReference type="KEGG" id="ccro:CMC5_046140"/>